<evidence type="ECO:0000313" key="4">
    <source>
        <dbReference type="Proteomes" id="UP001141806"/>
    </source>
</evidence>
<feature type="domain" description="APO" evidence="2">
    <location>
        <begin position="259"/>
        <end position="344"/>
    </location>
</feature>
<dbReference type="OrthoDB" id="1898723at2759"/>
<organism evidence="3 4">
    <name type="scientific">Protea cynaroides</name>
    <dbReference type="NCBI Taxonomy" id="273540"/>
    <lineage>
        <taxon>Eukaryota</taxon>
        <taxon>Viridiplantae</taxon>
        <taxon>Streptophyta</taxon>
        <taxon>Embryophyta</taxon>
        <taxon>Tracheophyta</taxon>
        <taxon>Spermatophyta</taxon>
        <taxon>Magnoliopsida</taxon>
        <taxon>Proteales</taxon>
        <taxon>Proteaceae</taxon>
        <taxon>Protea</taxon>
    </lineage>
</organism>
<dbReference type="PROSITE" id="PS51499">
    <property type="entry name" value="APO"/>
    <property type="match status" value="2"/>
</dbReference>
<dbReference type="Pfam" id="PF05634">
    <property type="entry name" value="APO_RNA-bind"/>
    <property type="match status" value="2"/>
</dbReference>
<dbReference type="AlphaFoldDB" id="A0A9Q0GQL7"/>
<keyword evidence="4" id="KW-1185">Reference proteome</keyword>
<comment type="caution">
    <text evidence="3">The sequence shown here is derived from an EMBL/GenBank/DDBJ whole genome shotgun (WGS) entry which is preliminary data.</text>
</comment>
<name>A0A9Q0GQL7_9MAGN</name>
<evidence type="ECO:0000256" key="1">
    <source>
        <dbReference type="SAM" id="MobiDB-lite"/>
    </source>
</evidence>
<feature type="domain" description="APO" evidence="2">
    <location>
        <begin position="116"/>
        <end position="202"/>
    </location>
</feature>
<dbReference type="EMBL" id="JAMYWD010000012">
    <property type="protein sequence ID" value="KAJ4950247.1"/>
    <property type="molecule type" value="Genomic_DNA"/>
</dbReference>
<feature type="region of interest" description="Disordered" evidence="1">
    <location>
        <begin position="1"/>
        <end position="32"/>
    </location>
</feature>
<accession>A0A9Q0GQL7</accession>
<evidence type="ECO:0000313" key="3">
    <source>
        <dbReference type="EMBL" id="KAJ4950247.1"/>
    </source>
</evidence>
<dbReference type="PANTHER" id="PTHR10388">
    <property type="entry name" value="EUKARYOTIC TRANSLATION INITIATION FACTOR SUI1"/>
    <property type="match status" value="1"/>
</dbReference>
<dbReference type="InterPro" id="IPR023342">
    <property type="entry name" value="APO_dom"/>
</dbReference>
<protein>
    <recommendedName>
        <fullName evidence="2">APO domain-containing protein</fullName>
    </recommendedName>
</protein>
<gene>
    <name evidence="3" type="ORF">NE237_027079</name>
</gene>
<dbReference type="Proteomes" id="UP001141806">
    <property type="component" value="Unassembled WGS sequence"/>
</dbReference>
<evidence type="ECO:0000259" key="2">
    <source>
        <dbReference type="PROSITE" id="PS51499"/>
    </source>
</evidence>
<proteinExistence type="predicted"/>
<sequence>MLELNPEPRPPDSETLQPGECRPMTQTGRPPAENPVLMALKQKLWYHLLESFSGSRFYSSRVDWNELRSMILERIRRRAKDYPVQAMIPVANDVVKARALVIEGVSNLIKFIPIKACKFCPELFIGENGHLIQTCHGFRRRAKNQDHTWIDGTLNDILVPVESFHLQSSMFQDVIKHDQRLDFERLPAVLELCYQAGANVYDECLHSSSLRADNGINDSVVAKSLSWHELTSVAKCTLEAWERMRSGVEKLLLVYPAKSCKYCSEVHIGPSGHKARFCGVFKYEGWRSTHLWKKAKVDDLVPPKVIWRRRPQDPPVLLDKGRDFYGRAPAVIELCMQAGATIPVKYFCMMKIQETTWRFLWIALPTTLKQFRRCIPHSIPSLAPTSTYP</sequence>
<reference evidence="3" key="1">
    <citation type="journal article" date="2023" name="Plant J.">
        <title>The genome of the king protea, Protea cynaroides.</title>
        <authorList>
            <person name="Chang J."/>
            <person name="Duong T.A."/>
            <person name="Schoeman C."/>
            <person name="Ma X."/>
            <person name="Roodt D."/>
            <person name="Barker N."/>
            <person name="Li Z."/>
            <person name="Van de Peer Y."/>
            <person name="Mizrachi E."/>
        </authorList>
    </citation>
    <scope>NUCLEOTIDE SEQUENCE</scope>
    <source>
        <tissue evidence="3">Young leaves</tissue>
    </source>
</reference>
<dbReference type="GO" id="GO:0003723">
    <property type="term" value="F:RNA binding"/>
    <property type="evidence" value="ECO:0007669"/>
    <property type="project" value="InterPro"/>
</dbReference>